<dbReference type="InterPro" id="IPR031310">
    <property type="entry name" value="Ribosomal_uL5_N"/>
</dbReference>
<evidence type="ECO:0000256" key="2">
    <source>
        <dbReference type="SAM" id="MobiDB-lite"/>
    </source>
</evidence>
<feature type="region of interest" description="Disordered" evidence="2">
    <location>
        <begin position="817"/>
        <end position="850"/>
    </location>
</feature>
<dbReference type="PANTHER" id="PTHR34802:SF1">
    <property type="entry name" value="CHORISMATE SYNTHASE"/>
    <property type="match status" value="1"/>
</dbReference>
<dbReference type="PANTHER" id="PTHR34802">
    <property type="entry name" value="CHORISMATE SYNTHASE"/>
    <property type="match status" value="1"/>
</dbReference>
<dbReference type="Pfam" id="PF00281">
    <property type="entry name" value="Ribosomal_L5"/>
    <property type="match status" value="1"/>
</dbReference>
<dbReference type="SUPFAM" id="SSF55282">
    <property type="entry name" value="RL5-like"/>
    <property type="match status" value="1"/>
</dbReference>
<dbReference type="InterPro" id="IPR022803">
    <property type="entry name" value="Ribosomal_uL5_dom_sf"/>
</dbReference>
<dbReference type="InterPro" id="IPR020929">
    <property type="entry name" value="Ribosomal_uL5_CS"/>
</dbReference>
<feature type="compositionally biased region" description="Polar residues" evidence="2">
    <location>
        <begin position="868"/>
        <end position="878"/>
    </location>
</feature>
<evidence type="ECO:0000313" key="6">
    <source>
        <dbReference type="Proteomes" id="UP000824890"/>
    </source>
</evidence>
<feature type="compositionally biased region" description="Basic and acidic residues" evidence="2">
    <location>
        <begin position="540"/>
        <end position="554"/>
    </location>
</feature>
<dbReference type="InterPro" id="IPR031309">
    <property type="entry name" value="Ribosomal_uL5_C"/>
</dbReference>
<dbReference type="Proteomes" id="UP000824890">
    <property type="component" value="Unassembled WGS sequence"/>
</dbReference>
<evidence type="ECO:0000313" key="5">
    <source>
        <dbReference type="EMBL" id="KAH0908182.1"/>
    </source>
</evidence>
<dbReference type="Pfam" id="PF00673">
    <property type="entry name" value="Ribosomal_L5_C"/>
    <property type="match status" value="1"/>
</dbReference>
<feature type="compositionally biased region" description="Basic and acidic residues" evidence="2">
    <location>
        <begin position="378"/>
        <end position="406"/>
    </location>
</feature>
<dbReference type="PROSITE" id="PS00358">
    <property type="entry name" value="RIBOSOMAL_L5"/>
    <property type="match status" value="1"/>
</dbReference>
<feature type="region of interest" description="Disordered" evidence="2">
    <location>
        <begin position="1196"/>
        <end position="1229"/>
    </location>
</feature>
<feature type="domain" description="Large ribosomal subunit protein uL5 C-terminal" evidence="4">
    <location>
        <begin position="139"/>
        <end position="232"/>
    </location>
</feature>
<dbReference type="Gene3D" id="3.30.1440.10">
    <property type="match status" value="1"/>
</dbReference>
<feature type="region of interest" description="Disordered" evidence="2">
    <location>
        <begin position="233"/>
        <end position="257"/>
    </location>
</feature>
<feature type="compositionally biased region" description="Polar residues" evidence="2">
    <location>
        <begin position="597"/>
        <end position="611"/>
    </location>
</feature>
<evidence type="ECO:0000259" key="3">
    <source>
        <dbReference type="Pfam" id="PF00281"/>
    </source>
</evidence>
<protein>
    <recommendedName>
        <fullName evidence="1">50S ribosomal protein L5, chloroplastic</fullName>
    </recommendedName>
</protein>
<feature type="region of interest" description="Disordered" evidence="2">
    <location>
        <begin position="1114"/>
        <end position="1135"/>
    </location>
</feature>
<keyword evidence="6" id="KW-1185">Reference proteome</keyword>
<feature type="compositionally biased region" description="Polar residues" evidence="2">
    <location>
        <begin position="555"/>
        <end position="569"/>
    </location>
</feature>
<accession>A0ABQ8BUL1</accession>
<feature type="compositionally biased region" description="Basic and acidic residues" evidence="2">
    <location>
        <begin position="493"/>
        <end position="533"/>
    </location>
</feature>
<dbReference type="NCBIfam" id="NF000585">
    <property type="entry name" value="PRK00010.1"/>
    <property type="match status" value="1"/>
</dbReference>
<feature type="non-terminal residue" evidence="5">
    <location>
        <position position="1"/>
    </location>
</feature>
<feature type="domain" description="Large ribosomal subunit protein uL5 N-terminal" evidence="3">
    <location>
        <begin position="79"/>
        <end position="135"/>
    </location>
</feature>
<feature type="region of interest" description="Disordered" evidence="2">
    <location>
        <begin position="592"/>
        <end position="618"/>
    </location>
</feature>
<proteinExistence type="inferred from homology"/>
<organism evidence="5 6">
    <name type="scientific">Brassica napus</name>
    <name type="common">Rape</name>
    <dbReference type="NCBI Taxonomy" id="3708"/>
    <lineage>
        <taxon>Eukaryota</taxon>
        <taxon>Viridiplantae</taxon>
        <taxon>Streptophyta</taxon>
        <taxon>Embryophyta</taxon>
        <taxon>Tracheophyta</taxon>
        <taxon>Spermatophyta</taxon>
        <taxon>Magnoliopsida</taxon>
        <taxon>eudicotyledons</taxon>
        <taxon>Gunneridae</taxon>
        <taxon>Pentapetalae</taxon>
        <taxon>rosids</taxon>
        <taxon>malvids</taxon>
        <taxon>Brassicales</taxon>
        <taxon>Brassicaceae</taxon>
        <taxon>Brassiceae</taxon>
        <taxon>Brassica</taxon>
    </lineage>
</organism>
<feature type="region of interest" description="Disordered" evidence="2">
    <location>
        <begin position="998"/>
        <end position="1039"/>
    </location>
</feature>
<evidence type="ECO:0000259" key="4">
    <source>
        <dbReference type="Pfam" id="PF00673"/>
    </source>
</evidence>
<gene>
    <name evidence="5" type="ORF">HID58_031503</name>
</gene>
<feature type="region of interest" description="Disordered" evidence="2">
    <location>
        <begin position="868"/>
        <end position="897"/>
    </location>
</feature>
<evidence type="ECO:0000256" key="1">
    <source>
        <dbReference type="ARBA" id="ARBA00035391"/>
    </source>
</evidence>
<dbReference type="HAMAP" id="MF_01333_B">
    <property type="entry name" value="Ribosomal_uL5_B"/>
    <property type="match status" value="1"/>
</dbReference>
<comment type="caution">
    <text evidence="5">The sequence shown here is derived from an EMBL/GenBank/DDBJ whole genome shotgun (WGS) entry which is preliminary data.</text>
</comment>
<sequence>STMASPSLLHSSASSFHCRFPSLAAVTSSAPPPLRSVVKVSASGTVLVEKSEAEKVQRLKTAYLERIIPALKDEFKYINIHQVPKVQKIVVNCGIGDAAQNDKGLEAAMKDIALITGQKPVKTRARASIATFKIREDQPLGIAVTLRGDVMYSFLDRLINLALPRTRDFQGVSPSSFDGNGNYSIGVKDQSVFPEIRFDAIGKARGMDVCISTTAKTDQEGQKLLALMGMPFREGSSANTGAPKKNPKLSKKTDEAAPAESWDPLLGLLNILWAYTMSIPNEQQFAMDDQLVNTTTDDESTKKPRVSYTIKFLLSLSDKDVCKKLPNLPTEFNDLLLRDSDDPSPERPRISGGLRRNDYSSSPPTRGEFGGNSRGTHGRWEGRSGGWNDKDSDSSHSDRDPGEPGRRSGMPSRRPWQAPEHDGLLGKGSFPKPSGLGAGPAGSKPPQSDDSYQLRRSNEPYHPPRPYKAAPYTRRDTRDSLNDETFGSSESTNDDRAEEERKRRASFELLRKEHQKVFQERQKSNPDLRKNDFDFTELLGESKDEKERPSRSDEVNNNPSIPNHSTPPQSIAPRPLVPPGFASTILERKQGEKPQFITPSTNFGHTLQTETSQHERSPLIPKGINVVNGASVTNEEKPSVFRIGSSEMPIEAADEAPGYPRKVEQATVKLDQKKSLEISDEPSILDKIFNTAINLNTGDSSNSTQKKIVEKVEEKRSPQTFKSSKFAHLFLEEDNKPVEDLPSNKPPRGLLSLLQGADKLQTFETDAKGEHLMDFPYQGHVTKNTDKLSNTSATKPVKAAPPVLTCEDLEQSILSEVSESYHPPPPAPVDQDLSVSSVKKTNQGKPSVDNQASHHLLSLLQRSADPISQDTQLLSVTESRPPPSVKPPTAGEADPGKSLTLENLFGSAFMNELQSIGEHVVSNAPGIPLRSDGSISDPRQRNQIRPDGLLGGLLGLPEDGNLLAVSNPANPQSYMSFPGPRNQKPEVAFNISDKLAALNSGPRNERPTLGGPDGPFLHHHPQQYAANPSPHLNGSRPGFHPLDTRHAHIKPQLDFMGQGSIIAQHQGPPPNMIHRPPFNHSTSGVPEFDRLPPHMQQKMHMQDNLQRHHLMQGFPGGGPPGPPGPPHHHSPHVNNQMHGLIPELNPSQGFPFAHHQPNYGMPPAVSCVCYSRTPGSQGNRVEHPASLNTLLGIHQRMDPSKQPPAMGQAGGPNRQGSMGQELDLGFGYR</sequence>
<dbReference type="EMBL" id="JAGKQM010000009">
    <property type="protein sequence ID" value="KAH0908182.1"/>
    <property type="molecule type" value="Genomic_DNA"/>
</dbReference>
<reference evidence="5 6" key="1">
    <citation type="submission" date="2021-05" db="EMBL/GenBank/DDBJ databases">
        <title>Genome Assembly of Synthetic Allotetraploid Brassica napus Reveals Homoeologous Exchanges between Subgenomes.</title>
        <authorList>
            <person name="Davis J.T."/>
        </authorList>
    </citation>
    <scope>NUCLEOTIDE SEQUENCE [LARGE SCALE GENOMIC DNA]</scope>
    <source>
        <strain evidence="6">cv. Da-Ae</strain>
        <tissue evidence="5">Seedling</tissue>
    </source>
</reference>
<name>A0ABQ8BUL1_BRANA</name>
<feature type="region of interest" description="Disordered" evidence="2">
    <location>
        <begin position="334"/>
        <end position="580"/>
    </location>
</feature>
<dbReference type="InterPro" id="IPR020930">
    <property type="entry name" value="Ribosomal_uL5_bac-type"/>
</dbReference>
<feature type="compositionally biased region" description="Polar residues" evidence="2">
    <location>
        <begin position="833"/>
        <end position="850"/>
    </location>
</feature>
<feature type="compositionally biased region" description="Basic and acidic residues" evidence="2">
    <location>
        <begin position="336"/>
        <end position="349"/>
    </location>
</feature>